<keyword evidence="6" id="KW-0804">Transcription</keyword>
<evidence type="ECO:0000256" key="3">
    <source>
        <dbReference type="ARBA" id="ARBA00022833"/>
    </source>
</evidence>
<evidence type="ECO:0000259" key="9">
    <source>
        <dbReference type="PROSITE" id="PS51030"/>
    </source>
</evidence>
<accession>A0AAF3JAY1</accession>
<dbReference type="SMART" id="SM00399">
    <property type="entry name" value="ZnF_C4"/>
    <property type="match status" value="1"/>
</dbReference>
<keyword evidence="4" id="KW-0805">Transcription regulation</keyword>
<dbReference type="InterPro" id="IPR035500">
    <property type="entry name" value="NHR-like_dom_sf"/>
</dbReference>
<feature type="domain" description="Nuclear receptor" evidence="9">
    <location>
        <begin position="16"/>
        <end position="93"/>
    </location>
</feature>
<evidence type="ECO:0000256" key="6">
    <source>
        <dbReference type="ARBA" id="ARBA00023163"/>
    </source>
</evidence>
<dbReference type="PRINTS" id="PR00047">
    <property type="entry name" value="STROIDFINGER"/>
</dbReference>
<evidence type="ECO:0000313" key="12">
    <source>
        <dbReference type="WBParaSite" id="MBELARI_LOCUS7332"/>
    </source>
</evidence>
<dbReference type="Pfam" id="PF00105">
    <property type="entry name" value="zf-C4"/>
    <property type="match status" value="1"/>
</dbReference>
<dbReference type="PROSITE" id="PS51030">
    <property type="entry name" value="NUCLEAR_REC_DBD_2"/>
    <property type="match status" value="1"/>
</dbReference>
<dbReference type="Gene3D" id="1.10.565.10">
    <property type="entry name" value="Retinoid X Receptor"/>
    <property type="match status" value="1"/>
</dbReference>
<dbReference type="SUPFAM" id="SSF57716">
    <property type="entry name" value="Glucocorticoid receptor-like (DNA-binding domain)"/>
    <property type="match status" value="1"/>
</dbReference>
<dbReference type="AlphaFoldDB" id="A0AAF3JAY1"/>
<evidence type="ECO:0000313" key="11">
    <source>
        <dbReference type="Proteomes" id="UP000887575"/>
    </source>
</evidence>
<dbReference type="InterPro" id="IPR052499">
    <property type="entry name" value="C.elegans_NHRs"/>
</dbReference>
<dbReference type="WBParaSite" id="MBELARI_LOCUS7332">
    <property type="protein sequence ID" value="MBELARI_LOCUS7332"/>
    <property type="gene ID" value="MBELARI_LOCUS7332"/>
</dbReference>
<dbReference type="SMART" id="SM00430">
    <property type="entry name" value="HOLI"/>
    <property type="match status" value="1"/>
</dbReference>
<dbReference type="PRINTS" id="PR00398">
    <property type="entry name" value="STRDHORMONER"/>
</dbReference>
<protein>
    <submittedName>
        <fullName evidence="12">Uncharacterized protein</fullName>
    </submittedName>
</protein>
<keyword evidence="3" id="KW-0862">Zinc</keyword>
<organism evidence="11 12">
    <name type="scientific">Mesorhabditis belari</name>
    <dbReference type="NCBI Taxonomy" id="2138241"/>
    <lineage>
        <taxon>Eukaryota</taxon>
        <taxon>Metazoa</taxon>
        <taxon>Ecdysozoa</taxon>
        <taxon>Nematoda</taxon>
        <taxon>Chromadorea</taxon>
        <taxon>Rhabditida</taxon>
        <taxon>Rhabditina</taxon>
        <taxon>Rhabditomorpha</taxon>
        <taxon>Rhabditoidea</taxon>
        <taxon>Rhabditidae</taxon>
        <taxon>Mesorhabditinae</taxon>
        <taxon>Mesorhabditis</taxon>
    </lineage>
</organism>
<dbReference type="InterPro" id="IPR001723">
    <property type="entry name" value="Nuclear_hrmn_rcpt"/>
</dbReference>
<dbReference type="PANTHER" id="PTHR47630">
    <property type="entry name" value="NUCLEAR HORMONE RECEPTOR FAMILY-RELATED-RELATED"/>
    <property type="match status" value="1"/>
</dbReference>
<evidence type="ECO:0000256" key="7">
    <source>
        <dbReference type="ARBA" id="ARBA00023170"/>
    </source>
</evidence>
<keyword evidence="5" id="KW-0238">DNA-binding</keyword>
<keyword evidence="8" id="KW-0539">Nucleus</keyword>
<evidence type="ECO:0000256" key="1">
    <source>
        <dbReference type="ARBA" id="ARBA00022723"/>
    </source>
</evidence>
<evidence type="ECO:0000256" key="8">
    <source>
        <dbReference type="ARBA" id="ARBA00023242"/>
    </source>
</evidence>
<proteinExistence type="predicted"/>
<dbReference type="InterPro" id="IPR001628">
    <property type="entry name" value="Znf_hrmn_rcpt"/>
</dbReference>
<evidence type="ECO:0000256" key="5">
    <source>
        <dbReference type="ARBA" id="ARBA00023125"/>
    </source>
</evidence>
<dbReference type="GO" id="GO:0003700">
    <property type="term" value="F:DNA-binding transcription factor activity"/>
    <property type="evidence" value="ECO:0007669"/>
    <property type="project" value="InterPro"/>
</dbReference>
<name>A0AAF3JAY1_9BILA</name>
<dbReference type="InterPro" id="IPR013088">
    <property type="entry name" value="Znf_NHR/GATA"/>
</dbReference>
<dbReference type="GO" id="GO:0043565">
    <property type="term" value="F:sequence-specific DNA binding"/>
    <property type="evidence" value="ECO:0007669"/>
    <property type="project" value="InterPro"/>
</dbReference>
<evidence type="ECO:0000256" key="4">
    <source>
        <dbReference type="ARBA" id="ARBA00023015"/>
    </source>
</evidence>
<dbReference type="Pfam" id="PF00104">
    <property type="entry name" value="Hormone_recep"/>
    <property type="match status" value="1"/>
</dbReference>
<dbReference type="Proteomes" id="UP000887575">
    <property type="component" value="Unassembled WGS sequence"/>
</dbReference>
<dbReference type="SUPFAM" id="SSF48508">
    <property type="entry name" value="Nuclear receptor ligand-binding domain"/>
    <property type="match status" value="1"/>
</dbReference>
<dbReference type="PROSITE" id="PS51843">
    <property type="entry name" value="NR_LBD"/>
    <property type="match status" value="1"/>
</dbReference>
<keyword evidence="11" id="KW-1185">Reference proteome</keyword>
<reference evidence="12" key="1">
    <citation type="submission" date="2024-02" db="UniProtKB">
        <authorList>
            <consortium name="WormBaseParasite"/>
        </authorList>
    </citation>
    <scope>IDENTIFICATION</scope>
</reference>
<dbReference type="GO" id="GO:0008270">
    <property type="term" value="F:zinc ion binding"/>
    <property type="evidence" value="ECO:0007669"/>
    <property type="project" value="UniProtKB-KW"/>
</dbReference>
<dbReference type="Gene3D" id="3.30.50.10">
    <property type="entry name" value="Erythroid Transcription Factor GATA-1, subunit A"/>
    <property type="match status" value="1"/>
</dbReference>
<sequence>MANAEEEILDLTAVTPEKCRVCGKTPASKVYGSIACQSCKVFFMRATTSGTGMTLTKCQASCSPPIELEKYRCSSCRLKKCFEVGMDPEATARRRGCQLREKRAQVGLRPRGRPKKEPILNCLKASTSVAPDSREVQLATTCYSAPISMIVHGEYTIESFLNLQRLAACKEVSSPILLDFPFFTGNSLHEALRNPTIVCQRTPMHSERPPDIPADCAGTLVGRAFSRFFVFMADWCRGVPEFSQLDENDQLSVFCRNICSISQFEDYYRTYKMNFQDGLLIIFGMPLKVATQPHFQGVKPTYDFHMTCGLDIVIPCMKKTEMGDEEFVLMKNILLFSSDLGLKEKSAQVVRKAFRKYSSMLLEHLKTRFVDEQLVISKFTQLMMIPQCMQDLGAKMARQFCRNLLTKQCGMVGTLADELFIRL</sequence>
<evidence type="ECO:0000259" key="10">
    <source>
        <dbReference type="PROSITE" id="PS51843"/>
    </source>
</evidence>
<dbReference type="InterPro" id="IPR000536">
    <property type="entry name" value="Nucl_hrmn_rcpt_lig-bd"/>
</dbReference>
<feature type="domain" description="NR LBD" evidence="10">
    <location>
        <begin position="184"/>
        <end position="422"/>
    </location>
</feature>
<keyword evidence="7" id="KW-0675">Receptor</keyword>
<evidence type="ECO:0000256" key="2">
    <source>
        <dbReference type="ARBA" id="ARBA00022771"/>
    </source>
</evidence>
<keyword evidence="1" id="KW-0479">Metal-binding</keyword>
<keyword evidence="2" id="KW-0863">Zinc-finger</keyword>